<evidence type="ECO:0000313" key="4">
    <source>
        <dbReference type="EMBL" id="MBU3848979.1"/>
    </source>
</evidence>
<feature type="transmembrane region" description="Helical" evidence="1">
    <location>
        <begin position="130"/>
        <end position="147"/>
    </location>
</feature>
<evidence type="ECO:0000313" key="5">
    <source>
        <dbReference type="Proteomes" id="UP000823914"/>
    </source>
</evidence>
<feature type="domain" description="Metal-dependent phosphohydrolase 7TM intracellular" evidence="3">
    <location>
        <begin position="130"/>
        <end position="314"/>
    </location>
</feature>
<dbReference type="InterPro" id="IPR006674">
    <property type="entry name" value="HD_domain"/>
</dbReference>
<dbReference type="Pfam" id="PF07698">
    <property type="entry name" value="7TM-7TMR_HD"/>
    <property type="match status" value="1"/>
</dbReference>
<proteinExistence type="predicted"/>
<dbReference type="InterPro" id="IPR003607">
    <property type="entry name" value="HD/PDEase_dom"/>
</dbReference>
<feature type="domain" description="HD" evidence="2">
    <location>
        <begin position="341"/>
        <end position="419"/>
    </location>
</feature>
<gene>
    <name evidence="4" type="ORF">IAA16_00260</name>
</gene>
<organism evidence="4 5">
    <name type="scientific">Candidatus Treponema excrementipullorum</name>
    <dbReference type="NCBI Taxonomy" id="2838768"/>
    <lineage>
        <taxon>Bacteria</taxon>
        <taxon>Pseudomonadati</taxon>
        <taxon>Spirochaetota</taxon>
        <taxon>Spirochaetia</taxon>
        <taxon>Spirochaetales</taxon>
        <taxon>Treponemataceae</taxon>
        <taxon>Treponema</taxon>
    </lineage>
</organism>
<dbReference type="SUPFAM" id="SSF109604">
    <property type="entry name" value="HD-domain/PDEase-like"/>
    <property type="match status" value="1"/>
</dbReference>
<evidence type="ECO:0000256" key="1">
    <source>
        <dbReference type="SAM" id="Phobius"/>
    </source>
</evidence>
<feature type="transmembrane region" description="Helical" evidence="1">
    <location>
        <begin position="191"/>
        <end position="216"/>
    </location>
</feature>
<dbReference type="EMBL" id="JAHLFV010000005">
    <property type="protein sequence ID" value="MBU3848979.1"/>
    <property type="molecule type" value="Genomic_DNA"/>
</dbReference>
<dbReference type="InterPro" id="IPR052722">
    <property type="entry name" value="PgpH_phosphodiesterase"/>
</dbReference>
<dbReference type="PANTHER" id="PTHR36442">
    <property type="entry name" value="CYCLIC-DI-AMP PHOSPHODIESTERASE PGPH"/>
    <property type="match status" value="1"/>
</dbReference>
<evidence type="ECO:0000259" key="3">
    <source>
        <dbReference type="Pfam" id="PF07698"/>
    </source>
</evidence>
<keyword evidence="1" id="KW-1133">Transmembrane helix</keyword>
<feature type="transmembrane region" description="Helical" evidence="1">
    <location>
        <begin position="159"/>
        <end position="179"/>
    </location>
</feature>
<dbReference type="Proteomes" id="UP000823914">
    <property type="component" value="Unassembled WGS sequence"/>
</dbReference>
<feature type="transmembrane region" description="Helical" evidence="1">
    <location>
        <begin position="31"/>
        <end position="50"/>
    </location>
</feature>
<dbReference type="CDD" id="cd00077">
    <property type="entry name" value="HDc"/>
    <property type="match status" value="1"/>
</dbReference>
<dbReference type="NCBIfam" id="TIGR00277">
    <property type="entry name" value="HDIG"/>
    <property type="match status" value="1"/>
</dbReference>
<evidence type="ECO:0000259" key="2">
    <source>
        <dbReference type="Pfam" id="PF01966"/>
    </source>
</evidence>
<name>A0A9E2KZD0_9SPIR</name>
<keyword evidence="1" id="KW-0812">Transmembrane</keyword>
<feature type="transmembrane region" description="Helical" evidence="1">
    <location>
        <begin position="228"/>
        <end position="245"/>
    </location>
</feature>
<dbReference type="Gene3D" id="1.10.3210.10">
    <property type="entry name" value="Hypothetical protein af1432"/>
    <property type="match status" value="1"/>
</dbReference>
<feature type="transmembrane region" description="Helical" evidence="1">
    <location>
        <begin position="252"/>
        <end position="276"/>
    </location>
</feature>
<dbReference type="Pfam" id="PF01966">
    <property type="entry name" value="HD"/>
    <property type="match status" value="1"/>
</dbReference>
<sequence>MKTIKTTTETESSFGQIVHAGRLYVVKNFKVIGVFFLTFLISLLIAFLTVSSSETVYSSALSEFELGQISDKTIVADVSLPADGDYPIEVIAGEKIIRKGFPVTEIALAKLNKMAAAPTYIDYKTFSYKILYMMLLTALAVFLFNISLADVHVSLKEAILLGILFIIVYGATSFGGLFLSNDRAYTLPIIIPATFCVILVAVLFGQAHGVFFSFILSFGVLNAQTENIVPFLFVLASCLAATRIVKKVDRRLDLVFVSLLLAVLNVVFMLVLKIIFDGNVNNIIFPLLMVSLNGFLSGILALGFLTPLESLLNTASVFRLMDLSDLNSATMKKMLVAAPGTYNHSMMVATLAENACSAIHANALLARVGAYYHDVGKIEQSEYFVENQTGENKHNELNPRLSTTIIKSHVKKGVEKATEMR</sequence>
<protein>
    <submittedName>
        <fullName evidence="4">HDIG domain-containing protein</fullName>
    </submittedName>
</protein>
<dbReference type="InterPro" id="IPR006675">
    <property type="entry name" value="HDIG_dom"/>
</dbReference>
<reference evidence="4" key="2">
    <citation type="submission" date="2021-04" db="EMBL/GenBank/DDBJ databases">
        <authorList>
            <person name="Gilroy R."/>
        </authorList>
    </citation>
    <scope>NUCLEOTIDE SEQUENCE</scope>
    <source>
        <strain evidence="4">Gambia15-2214</strain>
    </source>
</reference>
<comment type="caution">
    <text evidence="4">The sequence shown here is derived from an EMBL/GenBank/DDBJ whole genome shotgun (WGS) entry which is preliminary data.</text>
</comment>
<feature type="transmembrane region" description="Helical" evidence="1">
    <location>
        <begin position="282"/>
        <end position="305"/>
    </location>
</feature>
<dbReference type="PANTHER" id="PTHR36442:SF1">
    <property type="entry name" value="CYCLIC-DI-AMP PHOSPHODIESTERASE PGPH"/>
    <property type="match status" value="1"/>
</dbReference>
<dbReference type="InterPro" id="IPR011621">
    <property type="entry name" value="Metal-dep_PHydrolase_7TM_intra"/>
</dbReference>
<feature type="non-terminal residue" evidence="4">
    <location>
        <position position="421"/>
    </location>
</feature>
<reference evidence="4" key="1">
    <citation type="journal article" date="2021" name="PeerJ">
        <title>Extensive microbial diversity within the chicken gut microbiome revealed by metagenomics and culture.</title>
        <authorList>
            <person name="Gilroy R."/>
            <person name="Ravi A."/>
            <person name="Getino M."/>
            <person name="Pursley I."/>
            <person name="Horton D.L."/>
            <person name="Alikhan N.F."/>
            <person name="Baker D."/>
            <person name="Gharbi K."/>
            <person name="Hall N."/>
            <person name="Watson M."/>
            <person name="Adriaenssens E.M."/>
            <person name="Foster-Nyarko E."/>
            <person name="Jarju S."/>
            <person name="Secka A."/>
            <person name="Antonio M."/>
            <person name="Oren A."/>
            <person name="Chaudhuri R.R."/>
            <person name="La Ragione R."/>
            <person name="Hildebrand F."/>
            <person name="Pallen M.J."/>
        </authorList>
    </citation>
    <scope>NUCLEOTIDE SEQUENCE</scope>
    <source>
        <strain evidence="4">Gambia15-2214</strain>
    </source>
</reference>
<keyword evidence="1" id="KW-0472">Membrane</keyword>
<dbReference type="AlphaFoldDB" id="A0A9E2KZD0"/>
<accession>A0A9E2KZD0</accession>